<name>A0A829QKE4_9MYCO</name>
<sequence length="486" mass="53010">MPKVTVEPDWFFYTAACLGQAASSLAGAVSTATGDGGLLYSQKMAGNDAKGSGWGTPYDASAKTVLHGAASLVSAWSSMAQKVHQAGVNHQFAEWEAGRRGYPGPNSAPPKPPISSSVANTPPSAVGDNGPGLDDFIPGLVDAVGEPCPNGDYEKLGRMAPAWTALGNAINRSGSEWIAKIHRPDPSMTDAMPFYDAIMKLNEPANAIAGDAMQMASFTSTFGTAIHAFREASAKAIDDLVLIIGLIGVATVVGTRIAGKKAVQVGGRLTAREVGETGKEINGLIRALEPVVASMRTFVTALNPTMQGLLDQTTQFPAESYELQPDGTFKKTIRYFKLEKWMAWQRYLLRGGDMDIDTWSDYYDRIRQNQADGDAFDKLAADVMGYDKGEGWTPQFGSKKEDYDKVPLPGRHWDWGNPDLQQVAEHKKGKLDSDQMVTDREVLERTRWTVTYNINANHQYTKAEEDWLAQMQKAFPGRFIVNRIEF</sequence>
<feature type="region of interest" description="Disordered" evidence="1">
    <location>
        <begin position="98"/>
        <end position="129"/>
    </location>
</feature>
<comment type="caution">
    <text evidence="2">The sequence shown here is derived from an EMBL/GenBank/DDBJ whole genome shotgun (WGS) entry which is preliminary data.</text>
</comment>
<organism evidence="2 3">
    <name type="scientific">Mycobacteroides abscessus 1948</name>
    <dbReference type="NCBI Taxonomy" id="1299323"/>
    <lineage>
        <taxon>Bacteria</taxon>
        <taxon>Bacillati</taxon>
        <taxon>Actinomycetota</taxon>
        <taxon>Actinomycetes</taxon>
        <taxon>Mycobacteriales</taxon>
        <taxon>Mycobacteriaceae</taxon>
        <taxon>Mycobacteroides</taxon>
        <taxon>Mycobacteroides abscessus</taxon>
    </lineage>
</organism>
<feature type="compositionally biased region" description="Polar residues" evidence="1">
    <location>
        <begin position="114"/>
        <end position="123"/>
    </location>
</feature>
<gene>
    <name evidence="2" type="ORF">I542_3769</name>
</gene>
<dbReference type="EMBL" id="JAOH01000002">
    <property type="protein sequence ID" value="EUA63612.1"/>
    <property type="molecule type" value="Genomic_DNA"/>
</dbReference>
<protein>
    <submittedName>
        <fullName evidence="2">Uncharacterized protein</fullName>
    </submittedName>
</protein>
<dbReference type="Proteomes" id="UP000021210">
    <property type="component" value="Unassembled WGS sequence"/>
</dbReference>
<proteinExistence type="predicted"/>
<evidence type="ECO:0000256" key="1">
    <source>
        <dbReference type="SAM" id="MobiDB-lite"/>
    </source>
</evidence>
<dbReference type="AlphaFoldDB" id="A0A829QKE4"/>
<evidence type="ECO:0000313" key="2">
    <source>
        <dbReference type="EMBL" id="EUA63612.1"/>
    </source>
</evidence>
<evidence type="ECO:0000313" key="3">
    <source>
        <dbReference type="Proteomes" id="UP000021210"/>
    </source>
</evidence>
<reference evidence="2 3" key="1">
    <citation type="submission" date="2013-12" db="EMBL/GenBank/DDBJ databases">
        <authorList>
            <person name="Zelazny A."/>
            <person name="Olivier K."/>
            <person name="Holland S."/>
            <person name="Lenaerts A."/>
            <person name="Ordway D."/>
            <person name="DeGroote M.A."/>
            <person name="Parker T."/>
            <person name="Sizemore C."/>
            <person name="Tallon L.J."/>
            <person name="Sadzewicz L.K."/>
            <person name="Sengamalay N."/>
            <person name="Fraser C.M."/>
            <person name="Hine E."/>
            <person name="Shefchek K.A."/>
            <person name="Das S.P."/>
            <person name="Tettelin H."/>
        </authorList>
    </citation>
    <scope>NUCLEOTIDE SEQUENCE [LARGE SCALE GENOMIC DNA]</scope>
    <source>
        <strain evidence="2 3">1948</strain>
    </source>
</reference>
<accession>A0A829QKE4</accession>